<proteinExistence type="predicted"/>
<reference evidence="3" key="2">
    <citation type="journal article" date="2023" name="Microbiol Resour">
        <title>Decontamination and Annotation of the Draft Genome Sequence of the Oomycete Lagenidium giganteum ARSEF 373.</title>
        <authorList>
            <person name="Morgan W.R."/>
            <person name="Tartar A."/>
        </authorList>
    </citation>
    <scope>NUCLEOTIDE SEQUENCE</scope>
    <source>
        <strain evidence="3">ARSEF 373</strain>
    </source>
</reference>
<dbReference type="PANTHER" id="PTHR12121">
    <property type="entry name" value="CARBON CATABOLITE REPRESSOR PROTEIN 4"/>
    <property type="match status" value="1"/>
</dbReference>
<keyword evidence="4" id="KW-1185">Reference proteome</keyword>
<name>A0AAV2ZC81_9STRA</name>
<gene>
    <name evidence="3" type="ORF">N0F65_012211</name>
</gene>
<dbReference type="GO" id="GO:0000175">
    <property type="term" value="F:3'-5'-RNA exonuclease activity"/>
    <property type="evidence" value="ECO:0007669"/>
    <property type="project" value="TreeGrafter"/>
</dbReference>
<dbReference type="AlphaFoldDB" id="A0AAV2ZC81"/>
<sequence>MVNPVGNARPLAMCVGMGVALLLSSVSMTRQNRALWRSWQTLAQHPMRRGIATARAEGAMERYRPRFLSCQAQLEQAGREQLSKKSITVVQFNILARNLATRNHFPYVIETSLNWENRKMTLLRQLEALDADIVCLEELSDYWTFFKPELSERGYDSVFVKRPSLNVSNWSGEKKHDGCGIFYKKNKFELKECESVNFHDAHDRVAILALLKLRDFSQFVLVGCTHLWWNAKKVEHQMAELFELEEEVIRMSSDVKDKYERDLEGTVTGRGNLPIILCGDFNNSPDSAIYEYLHRSFMQEPNIEGVSERFRSAYAKYKYNRRQYRLANPTANDDEEEEEEEGSEEQDSNSIEAQHGEPPHTTVNFRRCWTIDYIWYSSSTIVPRQVLEIPSERILRSEEGPPDWFNRLAMSDSYSKLGRLPSGLHGNHNGIPNSQFGSDHVPIMAEFEFLKSRSEDKH</sequence>
<evidence type="ECO:0000256" key="1">
    <source>
        <dbReference type="SAM" id="MobiDB-lite"/>
    </source>
</evidence>
<feature type="compositionally biased region" description="Acidic residues" evidence="1">
    <location>
        <begin position="332"/>
        <end position="347"/>
    </location>
</feature>
<reference evidence="3" key="1">
    <citation type="submission" date="2022-11" db="EMBL/GenBank/DDBJ databases">
        <authorList>
            <person name="Morgan W.R."/>
            <person name="Tartar A."/>
        </authorList>
    </citation>
    <scope>NUCLEOTIDE SEQUENCE</scope>
    <source>
        <strain evidence="3">ARSEF 373</strain>
    </source>
</reference>
<dbReference type="InterPro" id="IPR036691">
    <property type="entry name" value="Endo/exonu/phosph_ase_sf"/>
</dbReference>
<dbReference type="SUPFAM" id="SSF56219">
    <property type="entry name" value="DNase I-like"/>
    <property type="match status" value="1"/>
</dbReference>
<feature type="region of interest" description="Disordered" evidence="1">
    <location>
        <begin position="325"/>
        <end position="359"/>
    </location>
</feature>
<evidence type="ECO:0000259" key="2">
    <source>
        <dbReference type="Pfam" id="PF03372"/>
    </source>
</evidence>
<accession>A0AAV2ZC81</accession>
<dbReference type="PANTHER" id="PTHR12121:SF68">
    <property type="entry name" value="CARBON CATABOLITE REPRESSOR PROTEIN 4 HOMOLOG 4-RELATED"/>
    <property type="match status" value="1"/>
</dbReference>
<dbReference type="EMBL" id="DAKRPA010000006">
    <property type="protein sequence ID" value="DBA04628.1"/>
    <property type="molecule type" value="Genomic_DNA"/>
</dbReference>
<dbReference type="InterPro" id="IPR050410">
    <property type="entry name" value="CCR4/nocturin_mRNA_transcr"/>
</dbReference>
<protein>
    <recommendedName>
        <fullName evidence="2">Endonuclease/exonuclease/phosphatase domain-containing protein</fullName>
    </recommendedName>
</protein>
<organism evidence="3 4">
    <name type="scientific">Lagenidium giganteum</name>
    <dbReference type="NCBI Taxonomy" id="4803"/>
    <lineage>
        <taxon>Eukaryota</taxon>
        <taxon>Sar</taxon>
        <taxon>Stramenopiles</taxon>
        <taxon>Oomycota</taxon>
        <taxon>Peronosporomycetes</taxon>
        <taxon>Pythiales</taxon>
        <taxon>Pythiaceae</taxon>
    </lineage>
</organism>
<comment type="caution">
    <text evidence="3">The sequence shown here is derived from an EMBL/GenBank/DDBJ whole genome shotgun (WGS) entry which is preliminary data.</text>
</comment>
<dbReference type="Gene3D" id="3.60.10.10">
    <property type="entry name" value="Endonuclease/exonuclease/phosphatase"/>
    <property type="match status" value="1"/>
</dbReference>
<evidence type="ECO:0000313" key="4">
    <source>
        <dbReference type="Proteomes" id="UP001146120"/>
    </source>
</evidence>
<feature type="domain" description="Endonuclease/exonuclease/phosphatase" evidence="2">
    <location>
        <begin position="91"/>
        <end position="440"/>
    </location>
</feature>
<dbReference type="Pfam" id="PF03372">
    <property type="entry name" value="Exo_endo_phos"/>
    <property type="match status" value="1"/>
</dbReference>
<dbReference type="Proteomes" id="UP001146120">
    <property type="component" value="Unassembled WGS sequence"/>
</dbReference>
<dbReference type="InterPro" id="IPR005135">
    <property type="entry name" value="Endo/exonuclease/phosphatase"/>
</dbReference>
<evidence type="ECO:0000313" key="3">
    <source>
        <dbReference type="EMBL" id="DBA04628.1"/>
    </source>
</evidence>